<dbReference type="AlphaFoldDB" id="A0A836JYZ7"/>
<comment type="caution">
    <text evidence="1">The sequence shown here is derived from an EMBL/GenBank/DDBJ whole genome shotgun (WGS) entry which is preliminary data.</text>
</comment>
<sequence>TYNNDLDISSILLWLKEKEYQVIAYVGRIFANIWQKEIEFTRKIQLIITRIDDIREVFITSYVAKDSSRMEQLEILAPWRKIEFYNGISIFATTKELWNTDAKLKNINLIILIYESRILEDSAVPAPKGHYKMTIDPIYSIENIPLAIIEYLNEVGSIIGRLSVNATEFIRTQALKLKEFYRFNKQHNV</sequence>
<dbReference type="Gene3D" id="3.40.50.620">
    <property type="entry name" value="HUPs"/>
    <property type="match status" value="1"/>
</dbReference>
<dbReference type="EMBL" id="JAANIB010005773">
    <property type="protein sequence ID" value="KAG5331099.1"/>
    <property type="molecule type" value="Genomic_DNA"/>
</dbReference>
<proteinExistence type="predicted"/>
<keyword evidence="2" id="KW-1185">Reference proteome</keyword>
<organism evidence="1 2">
    <name type="scientific">Acromyrmex heyeri</name>
    <dbReference type="NCBI Taxonomy" id="230685"/>
    <lineage>
        <taxon>Eukaryota</taxon>
        <taxon>Metazoa</taxon>
        <taxon>Ecdysozoa</taxon>
        <taxon>Arthropoda</taxon>
        <taxon>Hexapoda</taxon>
        <taxon>Insecta</taxon>
        <taxon>Pterygota</taxon>
        <taxon>Neoptera</taxon>
        <taxon>Endopterygota</taxon>
        <taxon>Hymenoptera</taxon>
        <taxon>Apocrita</taxon>
        <taxon>Aculeata</taxon>
        <taxon>Formicoidea</taxon>
        <taxon>Formicidae</taxon>
        <taxon>Myrmicinae</taxon>
        <taxon>Acromyrmex</taxon>
    </lineage>
</organism>
<protein>
    <submittedName>
        <fullName evidence="1">ASSY synthase</fullName>
    </submittedName>
</protein>
<evidence type="ECO:0000313" key="1">
    <source>
        <dbReference type="EMBL" id="KAG5331099.1"/>
    </source>
</evidence>
<gene>
    <name evidence="1" type="ORF">G6Z77_0003606</name>
</gene>
<dbReference type="Proteomes" id="UP000670152">
    <property type="component" value="Unassembled WGS sequence"/>
</dbReference>
<dbReference type="InterPro" id="IPR014729">
    <property type="entry name" value="Rossmann-like_a/b/a_fold"/>
</dbReference>
<name>A0A836JYZ7_9HYME</name>
<evidence type="ECO:0000313" key="2">
    <source>
        <dbReference type="Proteomes" id="UP000670152"/>
    </source>
</evidence>
<dbReference type="OrthoDB" id="1688907at2759"/>
<feature type="non-terminal residue" evidence="1">
    <location>
        <position position="1"/>
    </location>
</feature>
<accession>A0A836JYZ7</accession>
<feature type="non-terminal residue" evidence="1">
    <location>
        <position position="189"/>
    </location>
</feature>
<reference evidence="1 2" key="1">
    <citation type="submission" date="2020-02" db="EMBL/GenBank/DDBJ databases">
        <title>Relaxed selection underlies rapid genomic changes in the transitions from sociality to social parasitism in ants.</title>
        <authorList>
            <person name="Bi X."/>
        </authorList>
    </citation>
    <scope>NUCLEOTIDE SEQUENCE [LARGE SCALE GENOMIC DNA]</scope>
    <source>
        <strain evidence="1">BGI-DK2014b</strain>
        <tissue evidence="1">Whole body</tissue>
    </source>
</reference>